<comment type="caution">
    <text evidence="3">The sequence shown here is derived from an EMBL/GenBank/DDBJ whole genome shotgun (WGS) entry which is preliminary data.</text>
</comment>
<evidence type="ECO:0000256" key="2">
    <source>
        <dbReference type="SAM" id="SignalP"/>
    </source>
</evidence>
<evidence type="ECO:0000313" key="4">
    <source>
        <dbReference type="Proteomes" id="UP000237344"/>
    </source>
</evidence>
<reference evidence="3 4" key="1">
    <citation type="submission" date="2018-01" db="EMBL/GenBank/DDBJ databases">
        <title>Draft Genome Sequence of Komagataeibacter maltaceti LMG 1529, a Vinegar Producing Acetic Acid Bacterium Isolated from Malt Vinegar Brewery Acetifiers.</title>
        <authorList>
            <person name="Zhang Q."/>
            <person name="Hollensteiner J."/>
            <person name="Poehlein A."/>
            <person name="Daniel R."/>
        </authorList>
    </citation>
    <scope>NUCLEOTIDE SEQUENCE [LARGE SCALE GENOMIC DNA]</scope>
    <source>
        <strain evidence="3 4">LMG 1529</strain>
    </source>
</reference>
<organism evidence="3 4">
    <name type="scientific">Novacetimonas maltaceti</name>
    <dbReference type="NCBI Taxonomy" id="1203393"/>
    <lineage>
        <taxon>Bacteria</taxon>
        <taxon>Pseudomonadati</taxon>
        <taxon>Pseudomonadota</taxon>
        <taxon>Alphaproteobacteria</taxon>
        <taxon>Acetobacterales</taxon>
        <taxon>Acetobacteraceae</taxon>
        <taxon>Novacetimonas</taxon>
    </lineage>
</organism>
<keyword evidence="2" id="KW-0732">Signal</keyword>
<sequence>MRCMALSALGFFFAGGINNAYALPASPVPVVMTAPRCGAGLPVSAHRHQGHDGGRQCLPIHASGRAG</sequence>
<name>A0A2S3W016_9PROT</name>
<feature type="signal peptide" evidence="2">
    <location>
        <begin position="1"/>
        <end position="22"/>
    </location>
</feature>
<feature type="chain" id="PRO_5015564825" evidence="2">
    <location>
        <begin position="23"/>
        <end position="67"/>
    </location>
</feature>
<evidence type="ECO:0000313" key="3">
    <source>
        <dbReference type="EMBL" id="POF62196.1"/>
    </source>
</evidence>
<dbReference type="EMBL" id="POTC01000031">
    <property type="protein sequence ID" value="POF62196.1"/>
    <property type="molecule type" value="Genomic_DNA"/>
</dbReference>
<dbReference type="Proteomes" id="UP000237344">
    <property type="component" value="Unassembled WGS sequence"/>
</dbReference>
<gene>
    <name evidence="3" type="ORF">KMAL_22100</name>
</gene>
<dbReference type="AlphaFoldDB" id="A0A2S3W016"/>
<proteinExistence type="predicted"/>
<accession>A0A2S3W016</accession>
<feature type="region of interest" description="Disordered" evidence="1">
    <location>
        <begin position="44"/>
        <end position="67"/>
    </location>
</feature>
<protein>
    <submittedName>
        <fullName evidence="3">Uncharacterized protein</fullName>
    </submittedName>
</protein>
<evidence type="ECO:0000256" key="1">
    <source>
        <dbReference type="SAM" id="MobiDB-lite"/>
    </source>
</evidence>
<keyword evidence="4" id="KW-1185">Reference proteome</keyword>